<dbReference type="EMBL" id="CP006773">
    <property type="protein sequence ID" value="AHD01301.1"/>
    <property type="molecule type" value="Genomic_DNA"/>
</dbReference>
<dbReference type="OrthoDB" id="7834507at2"/>
<proteinExistence type="predicted"/>
<gene>
    <name evidence="2" type="ORF">METH_12030</name>
</gene>
<feature type="region of interest" description="Disordered" evidence="1">
    <location>
        <begin position="161"/>
        <end position="187"/>
    </location>
</feature>
<evidence type="ECO:0000256" key="1">
    <source>
        <dbReference type="SAM" id="MobiDB-lite"/>
    </source>
</evidence>
<name>V9VRE0_9RHOB</name>
<accession>V9VRE0</accession>
<sequence>MDLEHEHYPGGFYTLMRRLEKREAPFDDPLSVLPPLDIDLNALKAQRVDSAPEMIDMPEDRRHALRKRALIRTEFLGQPELWALHALCIAILRRRSPPPEAQQLFLRIWREHGSTLALELPVRWLISAATTFGDHGETIDQRLGGQGLMMLFDLIKLHDSERRQSGRKNSDGFPRSRGGPRPDDLGFGLEPYSLPHGDLDMNLLARLWRYSENDTVLQPLGMRMLRMVMSDPRSIFGRIQRYKDRSASDEP</sequence>
<dbReference type="PATRIC" id="fig|999552.6.peg.2399"/>
<dbReference type="AlphaFoldDB" id="V9VRE0"/>
<dbReference type="HOGENOM" id="CLU_1119345_0_0_5"/>
<dbReference type="Proteomes" id="UP000018780">
    <property type="component" value="Chromosome"/>
</dbReference>
<feature type="compositionally biased region" description="Basic and acidic residues" evidence="1">
    <location>
        <begin position="161"/>
        <end position="170"/>
    </location>
</feature>
<keyword evidence="3" id="KW-1185">Reference proteome</keyword>
<organism evidence="2 3">
    <name type="scientific">Leisingera methylohalidivorans DSM 14336</name>
    <dbReference type="NCBI Taxonomy" id="999552"/>
    <lineage>
        <taxon>Bacteria</taxon>
        <taxon>Pseudomonadati</taxon>
        <taxon>Pseudomonadota</taxon>
        <taxon>Alphaproteobacteria</taxon>
        <taxon>Rhodobacterales</taxon>
        <taxon>Roseobacteraceae</taxon>
        <taxon>Leisingera</taxon>
    </lineage>
</organism>
<dbReference type="KEGG" id="lmd:METH_12030"/>
<protein>
    <submittedName>
        <fullName evidence="2">Uncharacterized protein</fullName>
    </submittedName>
</protein>
<dbReference type="STRING" id="999552.METH_12030"/>
<reference evidence="2 3" key="1">
    <citation type="submission" date="2013-09" db="EMBL/GenBank/DDBJ databases">
        <authorList>
            <consortium name="DOE Joint Genome Institute"/>
            <person name="Klenk H.-P."/>
            <person name="Huntemann M."/>
            <person name="Han J."/>
            <person name="Chen A."/>
            <person name="Kyrpides N."/>
            <person name="Mavromatis K."/>
            <person name="Markowitz V."/>
            <person name="Palaniappan K."/>
            <person name="Ivanova N."/>
            <person name="Schaumberg A."/>
            <person name="Pati A."/>
            <person name="Liolios K."/>
            <person name="Nordberg H.P."/>
            <person name="Cantor M.N."/>
            <person name="Hua S.X."/>
            <person name="Woyke T."/>
        </authorList>
    </citation>
    <scope>NUCLEOTIDE SEQUENCE [LARGE SCALE GENOMIC DNA]</scope>
    <source>
        <strain evidence="2 3">DSM 14336</strain>
    </source>
</reference>
<evidence type="ECO:0000313" key="3">
    <source>
        <dbReference type="Proteomes" id="UP000018780"/>
    </source>
</evidence>
<evidence type="ECO:0000313" key="2">
    <source>
        <dbReference type="EMBL" id="AHD01301.1"/>
    </source>
</evidence>